<evidence type="ECO:0000313" key="2">
    <source>
        <dbReference type="Proteomes" id="UP001178461"/>
    </source>
</evidence>
<proteinExistence type="predicted"/>
<reference evidence="1" key="1">
    <citation type="submission" date="2022-12" db="EMBL/GenBank/DDBJ databases">
        <authorList>
            <person name="Alioto T."/>
            <person name="Alioto T."/>
            <person name="Gomez Garrido J."/>
        </authorList>
    </citation>
    <scope>NUCLEOTIDE SEQUENCE</scope>
</reference>
<dbReference type="Proteomes" id="UP001178461">
    <property type="component" value="Chromosome 2"/>
</dbReference>
<sequence>MSTASPPSLTAYRSPSWASSRLLTGCGHAIGLGCAPGIFSRWLSTLLREVLLVPFGLPARLVRSETASSSSASSSASPAVFS</sequence>
<keyword evidence="2" id="KW-1185">Reference proteome</keyword>
<name>A0AA35JVH0_9SAUR</name>
<evidence type="ECO:0000313" key="1">
    <source>
        <dbReference type="EMBL" id="CAI5766790.1"/>
    </source>
</evidence>
<dbReference type="AlphaFoldDB" id="A0AA35JVH0"/>
<dbReference type="EMBL" id="OX395127">
    <property type="protein sequence ID" value="CAI5766790.1"/>
    <property type="molecule type" value="Genomic_DNA"/>
</dbReference>
<gene>
    <name evidence="1" type="ORF">PODLI_1B016187</name>
</gene>
<accession>A0AA35JVH0</accession>
<organism evidence="1 2">
    <name type="scientific">Podarcis lilfordi</name>
    <name type="common">Lilford's wall lizard</name>
    <dbReference type="NCBI Taxonomy" id="74358"/>
    <lineage>
        <taxon>Eukaryota</taxon>
        <taxon>Metazoa</taxon>
        <taxon>Chordata</taxon>
        <taxon>Craniata</taxon>
        <taxon>Vertebrata</taxon>
        <taxon>Euteleostomi</taxon>
        <taxon>Lepidosauria</taxon>
        <taxon>Squamata</taxon>
        <taxon>Bifurcata</taxon>
        <taxon>Unidentata</taxon>
        <taxon>Episquamata</taxon>
        <taxon>Laterata</taxon>
        <taxon>Lacertibaenia</taxon>
        <taxon>Lacertidae</taxon>
        <taxon>Podarcis</taxon>
    </lineage>
</organism>
<protein>
    <submittedName>
        <fullName evidence="1">Uncharacterized protein</fullName>
    </submittedName>
</protein>